<dbReference type="EMBL" id="MNAD01001612">
    <property type="protein sequence ID" value="OJT03438.1"/>
    <property type="molecule type" value="Genomic_DNA"/>
</dbReference>
<reference evidence="2 3" key="1">
    <citation type="submission" date="2016-10" db="EMBL/GenBank/DDBJ databases">
        <title>Genome sequence of the basidiomycete white-rot fungus Trametes pubescens.</title>
        <authorList>
            <person name="Makela M.R."/>
            <person name="Granchi Z."/>
            <person name="Peng M."/>
            <person name="De Vries R.P."/>
            <person name="Grigoriev I."/>
            <person name="Riley R."/>
            <person name="Hilden K."/>
        </authorList>
    </citation>
    <scope>NUCLEOTIDE SEQUENCE [LARGE SCALE GENOMIC DNA]</scope>
    <source>
        <strain evidence="2 3">FBCC735</strain>
    </source>
</reference>
<dbReference type="Proteomes" id="UP000184267">
    <property type="component" value="Unassembled WGS sequence"/>
</dbReference>
<protein>
    <submittedName>
        <fullName evidence="2">Uncharacterized protein</fullName>
    </submittedName>
</protein>
<gene>
    <name evidence="2" type="ORF">TRAPUB_5857</name>
</gene>
<evidence type="ECO:0000256" key="1">
    <source>
        <dbReference type="SAM" id="MobiDB-lite"/>
    </source>
</evidence>
<dbReference type="AlphaFoldDB" id="A0A1M2V761"/>
<feature type="region of interest" description="Disordered" evidence="1">
    <location>
        <begin position="102"/>
        <end position="123"/>
    </location>
</feature>
<accession>A0A1M2V761</accession>
<evidence type="ECO:0000313" key="3">
    <source>
        <dbReference type="Proteomes" id="UP000184267"/>
    </source>
</evidence>
<name>A0A1M2V761_TRAPU</name>
<sequence>MLSVGISSSCPTAQIAPAWSRCVHIVRQTKEEQTHREVDNIEHIERANVKRSAPVCERKRALRRCCQLYQVNGQPADKALRHREPRRRVLLRDARGEGVACVAGKDVNPNPSQVKPDDTPGVGSMAFGTFRTNDALSSWM</sequence>
<proteinExistence type="predicted"/>
<keyword evidence="3" id="KW-1185">Reference proteome</keyword>
<evidence type="ECO:0000313" key="2">
    <source>
        <dbReference type="EMBL" id="OJT03438.1"/>
    </source>
</evidence>
<organism evidence="2 3">
    <name type="scientific">Trametes pubescens</name>
    <name type="common">White-rot fungus</name>
    <dbReference type="NCBI Taxonomy" id="154538"/>
    <lineage>
        <taxon>Eukaryota</taxon>
        <taxon>Fungi</taxon>
        <taxon>Dikarya</taxon>
        <taxon>Basidiomycota</taxon>
        <taxon>Agaricomycotina</taxon>
        <taxon>Agaricomycetes</taxon>
        <taxon>Polyporales</taxon>
        <taxon>Polyporaceae</taxon>
        <taxon>Trametes</taxon>
    </lineage>
</organism>
<comment type="caution">
    <text evidence="2">The sequence shown here is derived from an EMBL/GenBank/DDBJ whole genome shotgun (WGS) entry which is preliminary data.</text>
</comment>